<evidence type="ECO:0000313" key="2">
    <source>
        <dbReference type="Proteomes" id="UP000280417"/>
    </source>
</evidence>
<name>A0A662D707_UNCAE</name>
<reference evidence="1 2" key="1">
    <citation type="submission" date="2018-06" db="EMBL/GenBank/DDBJ databases">
        <title>Extensive metabolic versatility and redundancy in microbially diverse, dynamic hydrothermal sediments.</title>
        <authorList>
            <person name="Dombrowski N."/>
            <person name="Teske A."/>
            <person name="Baker B.J."/>
        </authorList>
    </citation>
    <scope>NUCLEOTIDE SEQUENCE [LARGE SCALE GENOMIC DNA]</scope>
    <source>
        <strain evidence="1">B3_G15</strain>
    </source>
</reference>
<accession>A0A662D707</accession>
<dbReference type="Proteomes" id="UP000280417">
    <property type="component" value="Unassembled WGS sequence"/>
</dbReference>
<comment type="caution">
    <text evidence="1">The sequence shown here is derived from an EMBL/GenBank/DDBJ whole genome shotgun (WGS) entry which is preliminary data.</text>
</comment>
<dbReference type="Gene3D" id="3.40.50.300">
    <property type="entry name" value="P-loop containing nucleotide triphosphate hydrolases"/>
    <property type="match status" value="1"/>
</dbReference>
<evidence type="ECO:0008006" key="3">
    <source>
        <dbReference type="Google" id="ProtNLM"/>
    </source>
</evidence>
<dbReference type="SUPFAM" id="SSF52540">
    <property type="entry name" value="P-loop containing nucleoside triphosphate hydrolases"/>
    <property type="match status" value="1"/>
</dbReference>
<gene>
    <name evidence="1" type="ORF">DRJ04_10150</name>
</gene>
<organism evidence="1 2">
    <name type="scientific">Aerophobetes bacterium</name>
    <dbReference type="NCBI Taxonomy" id="2030807"/>
    <lineage>
        <taxon>Bacteria</taxon>
        <taxon>Candidatus Aerophobota</taxon>
    </lineage>
</organism>
<dbReference type="AlphaFoldDB" id="A0A662D707"/>
<evidence type="ECO:0000313" key="1">
    <source>
        <dbReference type="EMBL" id="RLE09161.1"/>
    </source>
</evidence>
<dbReference type="EMBL" id="QMQA01000383">
    <property type="protein sequence ID" value="RLE09161.1"/>
    <property type="molecule type" value="Genomic_DNA"/>
</dbReference>
<sequence>MRVITGPPYFALSNFRDIRKRSGIKKKNRQGHIYIVGKTETGKSTLIENVVLNIKEGNGLCLIDLRGDLAEEVLNFVPKERR</sequence>
<proteinExistence type="predicted"/>
<protein>
    <recommendedName>
        <fullName evidence="3">Type IV secretion system coupling protein TraD DNA-binding domain-containing protein</fullName>
    </recommendedName>
</protein>
<dbReference type="InterPro" id="IPR027417">
    <property type="entry name" value="P-loop_NTPase"/>
</dbReference>